<dbReference type="SUPFAM" id="SSF51735">
    <property type="entry name" value="NAD(P)-binding Rossmann-fold domains"/>
    <property type="match status" value="1"/>
</dbReference>
<dbReference type="Gene3D" id="3.30.1960.10">
    <property type="entry name" value="tRNA wybutosine-synthesizing-like"/>
    <property type="match status" value="1"/>
</dbReference>
<dbReference type="Pfam" id="PF00107">
    <property type="entry name" value="ADH_zinc_N"/>
    <property type="match status" value="1"/>
</dbReference>
<dbReference type="GO" id="GO:0005829">
    <property type="term" value="C:cytosol"/>
    <property type="evidence" value="ECO:0007669"/>
    <property type="project" value="TreeGrafter"/>
</dbReference>
<evidence type="ECO:0000259" key="12">
    <source>
        <dbReference type="Pfam" id="PF02676"/>
    </source>
</evidence>
<dbReference type="FunFam" id="3.40.50.720:FF:000244">
    <property type="entry name" value="quinone oxidoreductase"/>
    <property type="match status" value="1"/>
</dbReference>
<proteinExistence type="predicted"/>
<evidence type="ECO:0000256" key="10">
    <source>
        <dbReference type="ARBA" id="ARBA00049202"/>
    </source>
</evidence>
<dbReference type="PANTHER" id="PTHR44154:SF1">
    <property type="entry name" value="QUINONE OXIDOREDUCTASE"/>
    <property type="match status" value="1"/>
</dbReference>
<protein>
    <recommendedName>
        <fullName evidence="3">tRNA wybutosine-synthesizing protein 3 homolog</fullName>
        <ecNumber evidence="2">2.1.1.282</ecNumber>
    </recommendedName>
</protein>
<dbReference type="GO" id="GO:0003960">
    <property type="term" value="F:quinone reductase (NADPH) activity"/>
    <property type="evidence" value="ECO:0007669"/>
    <property type="project" value="TreeGrafter"/>
</dbReference>
<comment type="caution">
    <text evidence="13">The sequence shown here is derived from an EMBL/GenBank/DDBJ whole genome shotgun (WGS) entry which is preliminary data.</text>
</comment>
<evidence type="ECO:0000313" key="14">
    <source>
        <dbReference type="Proteomes" id="UP000886611"/>
    </source>
</evidence>
<comment type="function">
    <text evidence="9">Probable S-adenosyl-L-methionine-dependent methyltransferase that acts as a component of the wybutosine biosynthesis pathway. Wybutosine is a hyper modified guanosine with a tricyclic base found at the 3'-position adjacent to the anticodon of eukaryotic phenylalanine tRNA.</text>
</comment>
<accession>A0A8X7X663</accession>
<dbReference type="GO" id="GO:0003730">
    <property type="term" value="F:mRNA 3'-UTR binding"/>
    <property type="evidence" value="ECO:0007669"/>
    <property type="project" value="TreeGrafter"/>
</dbReference>
<dbReference type="GO" id="GO:0008033">
    <property type="term" value="P:tRNA processing"/>
    <property type="evidence" value="ECO:0007669"/>
    <property type="project" value="UniProtKB-KW"/>
</dbReference>
<dbReference type="EC" id="2.1.1.282" evidence="2"/>
<dbReference type="AlphaFoldDB" id="A0A8X7X663"/>
<dbReference type="InterPro" id="IPR003827">
    <property type="entry name" value="tRNA_yW-synthesising"/>
</dbReference>
<keyword evidence="14" id="KW-1185">Reference proteome</keyword>
<gene>
    <name evidence="13" type="primary">Tyw3</name>
    <name evidence="13" type="ORF">GTO96_0008654</name>
</gene>
<keyword evidence="8" id="KW-0521">NADP</keyword>
<dbReference type="GO" id="GO:0032259">
    <property type="term" value="P:methylation"/>
    <property type="evidence" value="ECO:0007669"/>
    <property type="project" value="UniProtKB-KW"/>
</dbReference>
<dbReference type="InterPro" id="IPR051603">
    <property type="entry name" value="Zinc-ADH_QOR/CCCR"/>
</dbReference>
<keyword evidence="6" id="KW-0949">S-adenosyl-L-methionine</keyword>
<keyword evidence="7" id="KW-0819">tRNA processing</keyword>
<feature type="domain" description="tRNA wybutosine-synthesizing protein" evidence="12">
    <location>
        <begin position="208"/>
        <end position="260"/>
    </location>
</feature>
<organism evidence="13 14">
    <name type="scientific">Polypterus senegalus</name>
    <name type="common">Senegal bichir</name>
    <dbReference type="NCBI Taxonomy" id="55291"/>
    <lineage>
        <taxon>Eukaryota</taxon>
        <taxon>Metazoa</taxon>
        <taxon>Chordata</taxon>
        <taxon>Craniata</taxon>
        <taxon>Vertebrata</taxon>
        <taxon>Euteleostomi</taxon>
        <taxon>Actinopterygii</taxon>
        <taxon>Polypteriformes</taxon>
        <taxon>Polypteridae</taxon>
        <taxon>Polypterus</taxon>
    </lineage>
</organism>
<keyword evidence="5" id="KW-0808">Transferase</keyword>
<keyword evidence="4" id="KW-0489">Methyltransferase</keyword>
<evidence type="ECO:0000256" key="3">
    <source>
        <dbReference type="ARBA" id="ARBA00016536"/>
    </source>
</evidence>
<dbReference type="GO" id="GO:0070402">
    <property type="term" value="F:NADPH binding"/>
    <property type="evidence" value="ECO:0007669"/>
    <property type="project" value="TreeGrafter"/>
</dbReference>
<evidence type="ECO:0000256" key="7">
    <source>
        <dbReference type="ARBA" id="ARBA00022694"/>
    </source>
</evidence>
<evidence type="ECO:0000256" key="1">
    <source>
        <dbReference type="ARBA" id="ARBA00004797"/>
    </source>
</evidence>
<dbReference type="GO" id="GO:0008168">
    <property type="term" value="F:methyltransferase activity"/>
    <property type="evidence" value="ECO:0007669"/>
    <property type="project" value="UniProtKB-KW"/>
</dbReference>
<dbReference type="Pfam" id="PF02676">
    <property type="entry name" value="TYW3"/>
    <property type="match status" value="1"/>
</dbReference>
<evidence type="ECO:0000259" key="11">
    <source>
        <dbReference type="Pfam" id="PF00107"/>
    </source>
</evidence>
<dbReference type="InterPro" id="IPR036291">
    <property type="entry name" value="NAD(P)-bd_dom_sf"/>
</dbReference>
<dbReference type="Proteomes" id="UP000886611">
    <property type="component" value="Unassembled WGS sequence"/>
</dbReference>
<evidence type="ECO:0000256" key="2">
    <source>
        <dbReference type="ARBA" id="ARBA00012750"/>
    </source>
</evidence>
<dbReference type="InterPro" id="IPR013149">
    <property type="entry name" value="ADH-like_C"/>
</dbReference>
<comment type="catalytic activity">
    <reaction evidence="10">
        <text>4-demethyl-7-[(3S)-3-amino-3-carboxypropyl]wyosine(37) in tRNA(Phe) + S-adenosyl-L-methionine = 7-[(3S)-3-amino-3-carboxypropyl]wyosine(37) in tRNA(Phe) + S-adenosyl-L-homocysteine + H(+)</text>
        <dbReference type="Rhea" id="RHEA:36635"/>
        <dbReference type="Rhea" id="RHEA-COMP:10378"/>
        <dbReference type="Rhea" id="RHEA-COMP:10379"/>
        <dbReference type="ChEBI" id="CHEBI:15378"/>
        <dbReference type="ChEBI" id="CHEBI:57856"/>
        <dbReference type="ChEBI" id="CHEBI:59789"/>
        <dbReference type="ChEBI" id="CHEBI:73543"/>
        <dbReference type="ChEBI" id="CHEBI:73550"/>
        <dbReference type="EC" id="2.1.1.282"/>
    </reaction>
</comment>
<comment type="pathway">
    <text evidence="1">tRNA modification; wybutosine-tRNA(Phe) biosynthesis.</text>
</comment>
<name>A0A8X7X663_POLSE</name>
<dbReference type="EMBL" id="JAATIS010004524">
    <property type="protein sequence ID" value="KAG2461644.1"/>
    <property type="molecule type" value="Genomic_DNA"/>
</dbReference>
<evidence type="ECO:0000256" key="4">
    <source>
        <dbReference type="ARBA" id="ARBA00022603"/>
    </source>
</evidence>
<evidence type="ECO:0000313" key="13">
    <source>
        <dbReference type="EMBL" id="KAG2461644.1"/>
    </source>
</evidence>
<evidence type="ECO:0000256" key="8">
    <source>
        <dbReference type="ARBA" id="ARBA00022857"/>
    </source>
</evidence>
<feature type="domain" description="Alcohol dehydrogenase-like C-terminal" evidence="11">
    <location>
        <begin position="34"/>
        <end position="146"/>
    </location>
</feature>
<dbReference type="Gene3D" id="3.40.50.720">
    <property type="entry name" value="NAD(P)-binding Rossmann-like Domain"/>
    <property type="match status" value="1"/>
</dbReference>
<dbReference type="PANTHER" id="PTHR44154">
    <property type="entry name" value="QUINONE OXIDOREDUCTASE"/>
    <property type="match status" value="1"/>
</dbReference>
<sequence length="319" mass="36140">MLEVTKRRRVRTEPRIKWSKFKKKDCKLEFRGEVGVAACQIARALGMKVFGTAGTQEGMDLVVKNGAHKVFNHSENGYTEKIKEATSGEGVDVIIEMLSNKNLNADLQLLRQEGRVIIVGSRGPIEINPRDTMAKESSIVGVSLFNATNASGSTEVQKQGCAWLFVTHQKCAKEDLISSLQKSQGDAVFKFEPFVLHVQCHRLEDAQLLAVRSTHCLEVPLTREGQLLVTEEYIDFLVEVANQKMEENQKRIERFFSCLQHALTTDENPTNKRVEENERVYTRRRRKGQNKTKCVITTGEDDMQSDDDDLLETGLTFFK</sequence>
<dbReference type="InterPro" id="IPR036602">
    <property type="entry name" value="tRNA_yW-synthesising-like_sf"/>
</dbReference>
<evidence type="ECO:0000256" key="9">
    <source>
        <dbReference type="ARBA" id="ARBA00025378"/>
    </source>
</evidence>
<feature type="non-terminal residue" evidence="13">
    <location>
        <position position="319"/>
    </location>
</feature>
<dbReference type="SUPFAM" id="SSF111278">
    <property type="entry name" value="SSo0622-like"/>
    <property type="match status" value="1"/>
</dbReference>
<evidence type="ECO:0000256" key="5">
    <source>
        <dbReference type="ARBA" id="ARBA00022679"/>
    </source>
</evidence>
<feature type="non-terminal residue" evidence="13">
    <location>
        <position position="1"/>
    </location>
</feature>
<evidence type="ECO:0000256" key="6">
    <source>
        <dbReference type="ARBA" id="ARBA00022691"/>
    </source>
</evidence>
<reference evidence="13 14" key="1">
    <citation type="journal article" date="2021" name="Cell">
        <title>Tracing the genetic footprints of vertebrate landing in non-teleost ray-finned fishes.</title>
        <authorList>
            <person name="Bi X."/>
            <person name="Wang K."/>
            <person name="Yang L."/>
            <person name="Pan H."/>
            <person name="Jiang H."/>
            <person name="Wei Q."/>
            <person name="Fang M."/>
            <person name="Yu H."/>
            <person name="Zhu C."/>
            <person name="Cai Y."/>
            <person name="He Y."/>
            <person name="Gan X."/>
            <person name="Zeng H."/>
            <person name="Yu D."/>
            <person name="Zhu Y."/>
            <person name="Jiang H."/>
            <person name="Qiu Q."/>
            <person name="Yang H."/>
            <person name="Zhang Y.E."/>
            <person name="Wang W."/>
            <person name="Zhu M."/>
            <person name="He S."/>
            <person name="Zhang G."/>
        </authorList>
    </citation>
    <scope>NUCLEOTIDE SEQUENCE [LARGE SCALE GENOMIC DNA]</scope>
    <source>
        <strain evidence="13">Bchr_013</strain>
    </source>
</reference>